<reference evidence="9 10" key="1">
    <citation type="journal article" date="2016" name="Nat. Commun.">
        <title>Thousands of microbial genomes shed light on interconnected biogeochemical processes in an aquifer system.</title>
        <authorList>
            <person name="Anantharaman K."/>
            <person name="Brown C.T."/>
            <person name="Hug L.A."/>
            <person name="Sharon I."/>
            <person name="Castelle C.J."/>
            <person name="Probst A.J."/>
            <person name="Thomas B.C."/>
            <person name="Singh A."/>
            <person name="Wilkins M.J."/>
            <person name="Karaoz U."/>
            <person name="Brodie E.L."/>
            <person name="Williams K.H."/>
            <person name="Hubbard S.S."/>
            <person name="Banfield J.F."/>
        </authorList>
    </citation>
    <scope>NUCLEOTIDE SEQUENCE [LARGE SCALE GENOMIC DNA]</scope>
</reference>
<dbReference type="HAMAP" id="MF_01333_B">
    <property type="entry name" value="Ribosomal_uL5_B"/>
    <property type="match status" value="1"/>
</dbReference>
<dbReference type="InterPro" id="IPR031310">
    <property type="entry name" value="Ribosomal_uL5_N"/>
</dbReference>
<dbReference type="GO" id="GO:0003735">
    <property type="term" value="F:structural constituent of ribosome"/>
    <property type="evidence" value="ECO:0007669"/>
    <property type="project" value="InterPro"/>
</dbReference>
<evidence type="ECO:0000256" key="5">
    <source>
        <dbReference type="HAMAP-Rule" id="MF_01333"/>
    </source>
</evidence>
<dbReference type="InterPro" id="IPR031309">
    <property type="entry name" value="Ribosomal_uL5_C"/>
</dbReference>
<accession>A0A1F7K982</accession>
<dbReference type="InterPro" id="IPR022803">
    <property type="entry name" value="Ribosomal_uL5_dom_sf"/>
</dbReference>
<gene>
    <name evidence="5" type="primary">rplE</name>
    <name evidence="9" type="ORF">A2209_03850</name>
</gene>
<feature type="domain" description="Large ribosomal subunit protein uL5 N-terminal" evidence="7">
    <location>
        <begin position="24"/>
        <end position="80"/>
    </location>
</feature>
<dbReference type="Gene3D" id="3.30.1440.10">
    <property type="match status" value="1"/>
</dbReference>
<evidence type="ECO:0000256" key="2">
    <source>
        <dbReference type="ARBA" id="ARBA00022980"/>
    </source>
</evidence>
<keyword evidence="5" id="KW-0699">rRNA-binding</keyword>
<evidence type="ECO:0000313" key="10">
    <source>
        <dbReference type="Proteomes" id="UP000178450"/>
    </source>
</evidence>
<dbReference type="GO" id="GO:0019843">
    <property type="term" value="F:rRNA binding"/>
    <property type="evidence" value="ECO:0007669"/>
    <property type="project" value="UniProtKB-UniRule"/>
</dbReference>
<keyword evidence="3 5" id="KW-0687">Ribonucleoprotein</keyword>
<feature type="domain" description="Large ribosomal subunit protein uL5 C-terminal" evidence="8">
    <location>
        <begin position="84"/>
        <end position="177"/>
    </location>
</feature>
<comment type="similarity">
    <text evidence="1 5 6">Belongs to the universal ribosomal protein uL5 family.</text>
</comment>
<evidence type="ECO:0000256" key="3">
    <source>
        <dbReference type="ARBA" id="ARBA00023274"/>
    </source>
</evidence>
<comment type="subunit">
    <text evidence="5">Part of the 50S ribosomal subunit; part of the 5S rRNA/L5/L18/L25 subcomplex. Contacts the 5S rRNA and the P site tRNA. Forms a bridge to the 30S subunit in the 70S ribosome.</text>
</comment>
<organism evidence="9 10">
    <name type="scientific">Candidatus Roizmanbacteria bacterium RIFOXYA1_FULL_41_12</name>
    <dbReference type="NCBI Taxonomy" id="1802082"/>
    <lineage>
        <taxon>Bacteria</taxon>
        <taxon>Candidatus Roizmaniibacteriota</taxon>
    </lineage>
</organism>
<keyword evidence="5" id="KW-0820">tRNA-binding</keyword>
<dbReference type="SUPFAM" id="SSF55282">
    <property type="entry name" value="RL5-like"/>
    <property type="match status" value="1"/>
</dbReference>
<dbReference type="EMBL" id="MGBG01000021">
    <property type="protein sequence ID" value="OGK64421.1"/>
    <property type="molecule type" value="Genomic_DNA"/>
</dbReference>
<evidence type="ECO:0000256" key="6">
    <source>
        <dbReference type="RuleBase" id="RU003930"/>
    </source>
</evidence>
<dbReference type="AlphaFoldDB" id="A0A1F7K982"/>
<sequence>MHNLLKKYQEIVRPKLKKEFDLQNDLQVPGLVKIVVNMGLNDAINNKGIIDKVIKQLRIIAGQEPSVTKSRKAISAFKLRKGMPMGLKVTLRGTRMLDFWEKLVKIVLPRQRDFKGIADKGFDSQGNLNLGFKEQTIFPDLEYDQIDKARGLEITVVTSSTDKSQAKRLLEELGMPFKK</sequence>
<evidence type="ECO:0000256" key="4">
    <source>
        <dbReference type="ARBA" id="ARBA00035245"/>
    </source>
</evidence>
<evidence type="ECO:0000256" key="1">
    <source>
        <dbReference type="ARBA" id="ARBA00008553"/>
    </source>
</evidence>
<keyword evidence="5" id="KW-0694">RNA-binding</keyword>
<dbReference type="GO" id="GO:0005840">
    <property type="term" value="C:ribosome"/>
    <property type="evidence" value="ECO:0007669"/>
    <property type="project" value="UniProtKB-KW"/>
</dbReference>
<name>A0A1F7K982_9BACT</name>
<dbReference type="GO" id="GO:0006412">
    <property type="term" value="P:translation"/>
    <property type="evidence" value="ECO:0007669"/>
    <property type="project" value="UniProtKB-UniRule"/>
</dbReference>
<comment type="function">
    <text evidence="5">This is 1 of the proteins that bind and probably mediate the attachment of the 5S RNA into the large ribosomal subunit, where it forms part of the central protuberance. In the 70S ribosome it contacts protein S13 of the 30S subunit (bridge B1b), connecting the 2 subunits; this bridge is implicated in subunit movement. Contacts the P site tRNA; the 5S rRNA and some of its associated proteins might help stabilize positioning of ribosome-bound tRNAs.</text>
</comment>
<dbReference type="Pfam" id="PF00281">
    <property type="entry name" value="Ribosomal_L5"/>
    <property type="match status" value="1"/>
</dbReference>
<dbReference type="InterPro" id="IPR020930">
    <property type="entry name" value="Ribosomal_uL5_bac-type"/>
</dbReference>
<keyword evidence="2 5" id="KW-0689">Ribosomal protein</keyword>
<dbReference type="GO" id="GO:0000049">
    <property type="term" value="F:tRNA binding"/>
    <property type="evidence" value="ECO:0007669"/>
    <property type="project" value="UniProtKB-UniRule"/>
</dbReference>
<dbReference type="InterPro" id="IPR002132">
    <property type="entry name" value="Ribosomal_uL5"/>
</dbReference>
<dbReference type="GO" id="GO:1990904">
    <property type="term" value="C:ribonucleoprotein complex"/>
    <property type="evidence" value="ECO:0007669"/>
    <property type="project" value="UniProtKB-KW"/>
</dbReference>
<dbReference type="FunFam" id="3.30.1440.10:FF:000001">
    <property type="entry name" value="50S ribosomal protein L5"/>
    <property type="match status" value="1"/>
</dbReference>
<dbReference type="PIRSF" id="PIRSF002161">
    <property type="entry name" value="Ribosomal_L5"/>
    <property type="match status" value="1"/>
</dbReference>
<evidence type="ECO:0000259" key="8">
    <source>
        <dbReference type="Pfam" id="PF00673"/>
    </source>
</evidence>
<dbReference type="PANTHER" id="PTHR11994">
    <property type="entry name" value="60S RIBOSOMAL PROTEIN L11-RELATED"/>
    <property type="match status" value="1"/>
</dbReference>
<evidence type="ECO:0000313" key="9">
    <source>
        <dbReference type="EMBL" id="OGK64421.1"/>
    </source>
</evidence>
<dbReference type="Pfam" id="PF00673">
    <property type="entry name" value="Ribosomal_L5_C"/>
    <property type="match status" value="1"/>
</dbReference>
<proteinExistence type="inferred from homology"/>
<protein>
    <recommendedName>
        <fullName evidence="4 5">Large ribosomal subunit protein uL5</fullName>
    </recommendedName>
</protein>
<dbReference type="NCBIfam" id="NF000585">
    <property type="entry name" value="PRK00010.1"/>
    <property type="match status" value="1"/>
</dbReference>
<evidence type="ECO:0000259" key="7">
    <source>
        <dbReference type="Pfam" id="PF00281"/>
    </source>
</evidence>
<dbReference type="Proteomes" id="UP000178450">
    <property type="component" value="Unassembled WGS sequence"/>
</dbReference>
<comment type="caution">
    <text evidence="9">The sequence shown here is derived from an EMBL/GenBank/DDBJ whole genome shotgun (WGS) entry which is preliminary data.</text>
</comment>